<evidence type="ECO:0000313" key="1">
    <source>
        <dbReference type="EMBL" id="PFG18828.1"/>
    </source>
</evidence>
<dbReference type="EMBL" id="PDJD01000001">
    <property type="protein sequence ID" value="PFG18828.1"/>
    <property type="molecule type" value="Genomic_DNA"/>
</dbReference>
<dbReference type="InterPro" id="IPR010349">
    <property type="entry name" value="Asparaginase_II"/>
</dbReference>
<dbReference type="Proteomes" id="UP000224915">
    <property type="component" value="Unassembled WGS sequence"/>
</dbReference>
<evidence type="ECO:0000313" key="2">
    <source>
        <dbReference type="Proteomes" id="UP000224915"/>
    </source>
</evidence>
<dbReference type="OrthoDB" id="9780674at2"/>
<dbReference type="PANTHER" id="PTHR42110:SF1">
    <property type="entry name" value="L-ASPARAGINASE, PUTATIVE (AFU_ORTHOLOGUE AFUA_3G11890)-RELATED"/>
    <property type="match status" value="1"/>
</dbReference>
<dbReference type="AlphaFoldDB" id="A0A2A9CWM2"/>
<protein>
    <submittedName>
        <fullName evidence="1">Asparaginase</fullName>
    </submittedName>
</protein>
<sequence length="341" mass="34581">MSHSPAPSATASATQTIAPADAVELAVVERSGFVESRHLGAAILLDPDGAVARSLGDVAAPIFPRSTIKPVQGAVAQSLGADARDEAAGLAIASHGGTPRHEAMVERMLTEVGLEVDDLQCPPAWPGDGRSRSAYAAAGGVPARVLMNCSGKHAAMLRACVAQGWPIGTYLDPQHPLQVAIVQALQAAAQEHVAASGVDGCGAPVHAISLHGLARATRWAATASLTSDDPLLAGAARGMDAVRRFPWTIDGSGRENTIVIESLGTVAKKGAEGVTVMAAPSGHVVAVKVLDGSMRPASLVALELLVQAGALERAAVDEVEAHLGLDLAGGDAVVGRVRAVV</sequence>
<proteinExistence type="predicted"/>
<dbReference type="RefSeq" id="WP_098468058.1">
    <property type="nucleotide sequence ID" value="NZ_PDJD01000001.1"/>
</dbReference>
<organism evidence="1 2">
    <name type="scientific">Serinibacter salmoneus</name>
    <dbReference type="NCBI Taxonomy" id="556530"/>
    <lineage>
        <taxon>Bacteria</taxon>
        <taxon>Bacillati</taxon>
        <taxon>Actinomycetota</taxon>
        <taxon>Actinomycetes</taxon>
        <taxon>Micrococcales</taxon>
        <taxon>Beutenbergiaceae</taxon>
        <taxon>Serinibacter</taxon>
    </lineage>
</organism>
<gene>
    <name evidence="1" type="ORF">ATL40_0372</name>
</gene>
<keyword evidence="2" id="KW-1185">Reference proteome</keyword>
<accession>A0A2A9CWM2</accession>
<name>A0A2A9CWM2_9MICO</name>
<reference evidence="1 2" key="1">
    <citation type="submission" date="2017-10" db="EMBL/GenBank/DDBJ databases">
        <title>Sequencing the genomes of 1000 actinobacteria strains.</title>
        <authorList>
            <person name="Klenk H.-P."/>
        </authorList>
    </citation>
    <scope>NUCLEOTIDE SEQUENCE [LARGE SCALE GENOMIC DNA]</scope>
    <source>
        <strain evidence="1 2">DSM 21801</strain>
    </source>
</reference>
<dbReference type="PANTHER" id="PTHR42110">
    <property type="entry name" value="L-ASPARAGINASE, PUTATIVE (AFU_ORTHOLOGUE AFUA_3G11890)-RELATED"/>
    <property type="match status" value="1"/>
</dbReference>
<comment type="caution">
    <text evidence="1">The sequence shown here is derived from an EMBL/GenBank/DDBJ whole genome shotgun (WGS) entry which is preliminary data.</text>
</comment>
<dbReference type="Pfam" id="PF06089">
    <property type="entry name" value="Asparaginase_II"/>
    <property type="match status" value="1"/>
</dbReference>